<accession>A0A9R1C8I2</accession>
<sequence>MQIILADAKIMRDAVATESTVHTTTPLFLSEATAIAAEMAGKSVNEIAKLFSCSKAIAMENRQRFLSFSGSTAVPAILTYYGQAYKYLKANDFSPSNFTFAQDHVLTMSFLYGLLRPLDLIHLYRMPANVRLNITDGKPLQTWWRDRLTDVLIKRVCDDDGILLDLATTEFERMCDWKKVEAQVTVIKPLFLVDKGLEFKTVAMYAKGCRGAMTRFVVKNRIVNPQDLTAFTVDGFRYRPDLGDDSHPHYVKEENA</sequence>
<evidence type="ECO:0000313" key="3">
    <source>
        <dbReference type="Proteomes" id="UP000825483"/>
    </source>
</evidence>
<evidence type="ECO:0000256" key="1">
    <source>
        <dbReference type="HAMAP-Rule" id="MF_00652"/>
    </source>
</evidence>
<organism evidence="2 3">
    <name type="scientific">Prevotella lacticifex</name>
    <dbReference type="NCBI Taxonomy" id="2854755"/>
    <lineage>
        <taxon>Bacteria</taxon>
        <taxon>Pseudomonadati</taxon>
        <taxon>Bacteroidota</taxon>
        <taxon>Bacteroidia</taxon>
        <taxon>Bacteroidales</taxon>
        <taxon>Prevotellaceae</taxon>
        <taxon>Prevotella</taxon>
    </lineage>
</organism>
<protein>
    <recommendedName>
        <fullName evidence="1">UPF0246 protein PRLR5076_08400</fullName>
    </recommendedName>
</protein>
<comment type="similarity">
    <text evidence="1">Belongs to the UPF0246 family.</text>
</comment>
<dbReference type="Pfam" id="PF03883">
    <property type="entry name" value="H2O2_YaaD"/>
    <property type="match status" value="1"/>
</dbReference>
<proteinExistence type="inferred from homology"/>
<dbReference type="PANTHER" id="PTHR30283">
    <property type="entry name" value="PEROXIDE STRESS RESPONSE PROTEIN YAAA"/>
    <property type="match status" value="1"/>
</dbReference>
<comment type="caution">
    <text evidence="2">The sequence shown here is derived from an EMBL/GenBank/DDBJ whole genome shotgun (WGS) entry which is preliminary data.</text>
</comment>
<keyword evidence="3" id="KW-1185">Reference proteome</keyword>
<dbReference type="GO" id="GO:0033194">
    <property type="term" value="P:response to hydroperoxide"/>
    <property type="evidence" value="ECO:0007669"/>
    <property type="project" value="TreeGrafter"/>
</dbReference>
<dbReference type="GeneID" id="72468892"/>
<dbReference type="Proteomes" id="UP000825483">
    <property type="component" value="Unassembled WGS sequence"/>
</dbReference>
<dbReference type="RefSeq" id="WP_223930205.1">
    <property type="nucleotide sequence ID" value="NZ_BPTU01000005.1"/>
</dbReference>
<evidence type="ECO:0000313" key="2">
    <source>
        <dbReference type="EMBL" id="GJG57989.1"/>
    </source>
</evidence>
<dbReference type="HAMAP" id="MF_00652">
    <property type="entry name" value="UPF0246"/>
    <property type="match status" value="1"/>
</dbReference>
<dbReference type="PANTHER" id="PTHR30283:SF4">
    <property type="entry name" value="PEROXIDE STRESS RESISTANCE PROTEIN YAAA"/>
    <property type="match status" value="1"/>
</dbReference>
<name>A0A9R1C8I2_9BACT</name>
<gene>
    <name evidence="2" type="ORF">PRLR5076_08400</name>
</gene>
<dbReference type="AlphaFoldDB" id="A0A9R1C8I2"/>
<dbReference type="InterPro" id="IPR005583">
    <property type="entry name" value="YaaA"/>
</dbReference>
<dbReference type="GO" id="GO:0005829">
    <property type="term" value="C:cytosol"/>
    <property type="evidence" value="ECO:0007669"/>
    <property type="project" value="TreeGrafter"/>
</dbReference>
<dbReference type="EMBL" id="BPUB01000001">
    <property type="protein sequence ID" value="GJG57989.1"/>
    <property type="molecule type" value="Genomic_DNA"/>
</dbReference>
<reference evidence="2" key="1">
    <citation type="journal article" date="2022" name="Int. J. Syst. Evol. Microbiol.">
        <title>Prevotella lacticifex sp. nov., isolated from the rumen of cows.</title>
        <authorList>
            <person name="Shinkai T."/>
            <person name="Ikeyama N."/>
            <person name="Kumagai M."/>
            <person name="Ohmori H."/>
            <person name="Sakamoto M."/>
            <person name="Ohkuma M."/>
            <person name="Mitsumori M."/>
        </authorList>
    </citation>
    <scope>NUCLEOTIDE SEQUENCE</scope>
    <source>
        <strain evidence="2">R5076</strain>
    </source>
</reference>